<evidence type="ECO:0000256" key="1">
    <source>
        <dbReference type="SAM" id="MobiDB-lite"/>
    </source>
</evidence>
<evidence type="ECO:0000313" key="3">
    <source>
        <dbReference type="Proteomes" id="UP001322277"/>
    </source>
</evidence>
<accession>A0AAX4J3X4</accession>
<dbReference type="Proteomes" id="UP001322277">
    <property type="component" value="Chromosome 11"/>
</dbReference>
<proteinExistence type="predicted"/>
<dbReference type="AlphaFoldDB" id="A0AAX4J3X4"/>
<gene>
    <name evidence="2" type="ORF">CDEST_15297</name>
</gene>
<organism evidence="2 3">
    <name type="scientific">Colletotrichum destructivum</name>
    <dbReference type="NCBI Taxonomy" id="34406"/>
    <lineage>
        <taxon>Eukaryota</taxon>
        <taxon>Fungi</taxon>
        <taxon>Dikarya</taxon>
        <taxon>Ascomycota</taxon>
        <taxon>Pezizomycotina</taxon>
        <taxon>Sordariomycetes</taxon>
        <taxon>Hypocreomycetidae</taxon>
        <taxon>Glomerellales</taxon>
        <taxon>Glomerellaceae</taxon>
        <taxon>Colletotrichum</taxon>
        <taxon>Colletotrichum destructivum species complex</taxon>
    </lineage>
</organism>
<evidence type="ECO:0000313" key="2">
    <source>
        <dbReference type="EMBL" id="WQF90283.1"/>
    </source>
</evidence>
<dbReference type="GeneID" id="87951797"/>
<protein>
    <submittedName>
        <fullName evidence="2">Uncharacterized protein</fullName>
    </submittedName>
</protein>
<feature type="compositionally biased region" description="Polar residues" evidence="1">
    <location>
        <begin position="10"/>
        <end position="28"/>
    </location>
</feature>
<reference evidence="3" key="1">
    <citation type="journal article" date="2023" name="bioRxiv">
        <title>Complete genome of the Medicago anthracnose fungus, Colletotrichum destructivum, reveals a mini-chromosome-like region within a core chromosome.</title>
        <authorList>
            <person name="Lapalu N."/>
            <person name="Simon A."/>
            <person name="Lu A."/>
            <person name="Plaumann P.-L."/>
            <person name="Amselem J."/>
            <person name="Pigne S."/>
            <person name="Auger A."/>
            <person name="Koch C."/>
            <person name="Dallery J.-F."/>
            <person name="O'Connell R.J."/>
        </authorList>
    </citation>
    <scope>NUCLEOTIDE SEQUENCE [LARGE SCALE GENOMIC DNA]</scope>
    <source>
        <strain evidence="3">CBS 520.97</strain>
    </source>
</reference>
<feature type="compositionally biased region" description="Low complexity" evidence="1">
    <location>
        <begin position="71"/>
        <end position="91"/>
    </location>
</feature>
<dbReference type="RefSeq" id="XP_062787504.1">
    <property type="nucleotide sequence ID" value="XM_062931453.1"/>
</dbReference>
<keyword evidence="3" id="KW-1185">Reference proteome</keyword>
<name>A0AAX4J3X4_9PEZI</name>
<dbReference type="EMBL" id="CP137315">
    <property type="protein sequence ID" value="WQF90283.1"/>
    <property type="molecule type" value="Genomic_DNA"/>
</dbReference>
<feature type="region of interest" description="Disordered" evidence="1">
    <location>
        <begin position="1"/>
        <end position="109"/>
    </location>
</feature>
<sequence length="161" mass="16706">MLPDDATPPGNATPSDASTVNGAHQQPQEDAGVELQCLAQPQSPGCPTRKSTDNTASNPLIPSAAGPDRCASTASSGQPPQSTSGTSTSQSLPQRLRPQAEASAGVRRELPMSGFPTAAELDDSVTCFHRYLDLYFMMAAALGTPILPTLVPKASSWLNLS</sequence>
<dbReference type="KEGG" id="cdet:87951797"/>